<sequence>MEAARKSSSSSAAAQKIEKKNWFGKMLDFVERSGNKLPDPVTLFIIFAILVIILSHIGALAGWKAVNPSTNEEVVAVSLLTAEGFQRMMTNMVKNFAEFPPLGLVLVTMIGVGVAEGVGLISALLKKVVLSTSPKLITVSIVFSGILANMAGDAGFIVLPPIAAMVFASVGRHPIAGMVAAYAAVAGGFSANLIVNMLDALLAGFTQSAAQIVDKSFTANPAMNWYFLAASCLFIIPLAVWVTEKIVEPRLPEYKGPKMTLDKLTPLEGKGLKWAGIVTLVFLALVALTVVPENGPLRGENGSIVISPFMNSLVPIIMGLFLFPALVYGFITKELRNDKDVAQSMAVSMGGMGMYIILAFFAAQFITYFNWSNLGVIMAIQGADFLKNLGLTGLPLLIGFILISAFLNLFIGSASAKWAILGPVFVPMFMLLGYSPAFTQMAYRIGDSITNPITPMFAYFAILLALAKKYDKNLGLGSLIAVMLPYSIFFALAWIVFFAIWYFLGLPLGPGSGIFLDK</sequence>
<feature type="transmembrane region" description="Helical" evidence="1">
    <location>
        <begin position="418"/>
        <end position="437"/>
    </location>
</feature>
<evidence type="ECO:0000256" key="1">
    <source>
        <dbReference type="SAM" id="Phobius"/>
    </source>
</evidence>
<keyword evidence="1" id="KW-1133">Transmembrane helix</keyword>
<evidence type="ECO:0000313" key="3">
    <source>
        <dbReference type="Proteomes" id="UP000182062"/>
    </source>
</evidence>
<feature type="transmembrane region" description="Helical" evidence="1">
    <location>
        <begin position="41"/>
        <end position="63"/>
    </location>
</feature>
<feature type="transmembrane region" description="Helical" evidence="1">
    <location>
        <begin position="137"/>
        <end position="167"/>
    </location>
</feature>
<feature type="transmembrane region" description="Helical" evidence="1">
    <location>
        <begin position="312"/>
        <end position="331"/>
    </location>
</feature>
<dbReference type="PANTHER" id="PTHR30282:SF0">
    <property type="entry name" value="P-AMINOBENZOYL-GLUTAMATE TRANSPORT PROTEIN"/>
    <property type="match status" value="1"/>
</dbReference>
<feature type="transmembrane region" description="Helical" evidence="1">
    <location>
        <begin position="102"/>
        <end position="125"/>
    </location>
</feature>
<feature type="transmembrane region" description="Helical" evidence="1">
    <location>
        <begin position="449"/>
        <end position="467"/>
    </location>
</feature>
<evidence type="ECO:0000313" key="2">
    <source>
        <dbReference type="EMBL" id="OIU69693.1"/>
    </source>
</evidence>
<dbReference type="InterPro" id="IPR004697">
    <property type="entry name" value="AbgT"/>
</dbReference>
<feature type="transmembrane region" description="Helical" evidence="1">
    <location>
        <begin position="352"/>
        <end position="371"/>
    </location>
</feature>
<dbReference type="GO" id="GO:1902604">
    <property type="term" value="P:p-aminobenzoyl-glutamate transmembrane transport"/>
    <property type="evidence" value="ECO:0007669"/>
    <property type="project" value="InterPro"/>
</dbReference>
<accession>A0A1J6VWR0</accession>
<dbReference type="Proteomes" id="UP000182062">
    <property type="component" value="Unassembled WGS sequence"/>
</dbReference>
<keyword evidence="1" id="KW-0812">Transmembrane</keyword>
<dbReference type="RefSeq" id="WP_071619798.1">
    <property type="nucleotide sequence ID" value="NZ_MINN01000117.1"/>
</dbReference>
<dbReference type="PANTHER" id="PTHR30282">
    <property type="entry name" value="P-AMINOBENZOYL GLUTAMATE TRANSPORTER"/>
    <property type="match status" value="1"/>
</dbReference>
<keyword evidence="1" id="KW-0472">Membrane</keyword>
<dbReference type="Pfam" id="PF03806">
    <property type="entry name" value="ABG_transport"/>
    <property type="match status" value="1"/>
</dbReference>
<dbReference type="EMBL" id="MINN01000117">
    <property type="protein sequence ID" value="OIU69693.1"/>
    <property type="molecule type" value="Genomic_DNA"/>
</dbReference>
<reference evidence="2 3" key="1">
    <citation type="submission" date="2016-09" db="EMBL/GenBank/DDBJ databases">
        <title>Bacillus aquimaris SAMM genome sequence reveals colonization and biosurfactant production capacities.</title>
        <authorList>
            <person name="Waghmode S.R."/>
            <person name="Suryavanshi M.V."/>
        </authorList>
    </citation>
    <scope>NUCLEOTIDE SEQUENCE [LARGE SCALE GENOMIC DNA]</scope>
    <source>
        <strain evidence="2 3">SAMM</strain>
    </source>
</reference>
<dbReference type="OrthoDB" id="3314392at2"/>
<feature type="transmembrane region" description="Helical" evidence="1">
    <location>
        <begin position="479"/>
        <end position="504"/>
    </location>
</feature>
<dbReference type="GO" id="GO:0015558">
    <property type="term" value="F:secondary active p-aminobenzoyl-glutamate transmembrane transporter activity"/>
    <property type="evidence" value="ECO:0007669"/>
    <property type="project" value="InterPro"/>
</dbReference>
<comment type="caution">
    <text evidence="2">The sequence shown here is derived from an EMBL/GenBank/DDBJ whole genome shotgun (WGS) entry which is preliminary data.</text>
</comment>
<feature type="transmembrane region" description="Helical" evidence="1">
    <location>
        <begin position="179"/>
        <end position="205"/>
    </location>
</feature>
<proteinExistence type="predicted"/>
<feature type="transmembrane region" description="Helical" evidence="1">
    <location>
        <begin position="391"/>
        <end position="411"/>
    </location>
</feature>
<name>A0A1J6VWR0_9BACI</name>
<gene>
    <name evidence="2" type="ORF">BHE18_01890</name>
</gene>
<feature type="transmembrane region" description="Helical" evidence="1">
    <location>
        <begin position="225"/>
        <end position="243"/>
    </location>
</feature>
<feature type="transmembrane region" description="Helical" evidence="1">
    <location>
        <begin position="272"/>
        <end position="292"/>
    </location>
</feature>
<organism evidence="2 3">
    <name type="scientific">Rossellomorea aquimaris</name>
    <dbReference type="NCBI Taxonomy" id="189382"/>
    <lineage>
        <taxon>Bacteria</taxon>
        <taxon>Bacillati</taxon>
        <taxon>Bacillota</taxon>
        <taxon>Bacilli</taxon>
        <taxon>Bacillales</taxon>
        <taxon>Bacillaceae</taxon>
        <taxon>Rossellomorea</taxon>
    </lineage>
</organism>
<dbReference type="AlphaFoldDB" id="A0A1J6VWR0"/>
<keyword evidence="3" id="KW-1185">Reference proteome</keyword>
<protein>
    <submittedName>
        <fullName evidence="2">Aminobenzoyl-glutamate transporter</fullName>
    </submittedName>
</protein>